<evidence type="ECO:0000256" key="8">
    <source>
        <dbReference type="ARBA" id="ARBA00022842"/>
    </source>
</evidence>
<name>L8WW21_THACA</name>
<evidence type="ECO:0000256" key="4">
    <source>
        <dbReference type="ARBA" id="ARBA00022603"/>
    </source>
</evidence>
<evidence type="ECO:0000256" key="9">
    <source>
        <dbReference type="ARBA" id="ARBA00022884"/>
    </source>
</evidence>
<dbReference type="InterPro" id="IPR015797">
    <property type="entry name" value="NUDIX_hydrolase-like_dom_sf"/>
</dbReference>
<gene>
    <name evidence="14" type="ORF">AG1IA_04956</name>
</gene>
<dbReference type="GO" id="GO:0003723">
    <property type="term" value="F:RNA binding"/>
    <property type="evidence" value="ECO:0007669"/>
    <property type="project" value="UniProtKB-KW"/>
</dbReference>
<dbReference type="GO" id="GO:0005737">
    <property type="term" value="C:cytoplasm"/>
    <property type="evidence" value="ECO:0007669"/>
    <property type="project" value="TreeGrafter"/>
</dbReference>
<dbReference type="HOGENOM" id="CLU_386934_0_0_1"/>
<keyword evidence="8" id="KW-0460">Magnesium</keyword>
<dbReference type="InterPro" id="IPR029063">
    <property type="entry name" value="SAM-dependent_MTases_sf"/>
</dbReference>
<dbReference type="GO" id="GO:0090486">
    <property type="term" value="F:small RNA 2'-O-methyltransferase activity"/>
    <property type="evidence" value="ECO:0007669"/>
    <property type="project" value="UniProtKB-EC"/>
</dbReference>
<dbReference type="GO" id="GO:0016462">
    <property type="term" value="F:pyrophosphatase activity"/>
    <property type="evidence" value="ECO:0007669"/>
    <property type="project" value="InterPro"/>
</dbReference>
<keyword evidence="10" id="KW-0943">RNA-mediated gene silencing</keyword>
<dbReference type="GO" id="GO:0001510">
    <property type="term" value="P:RNA methylation"/>
    <property type="evidence" value="ECO:0007669"/>
    <property type="project" value="InterPro"/>
</dbReference>
<dbReference type="PANTHER" id="PTHR21404">
    <property type="entry name" value="HEN1"/>
    <property type="match status" value="1"/>
</dbReference>
<evidence type="ECO:0000313" key="14">
    <source>
        <dbReference type="EMBL" id="ELU41022.1"/>
    </source>
</evidence>
<evidence type="ECO:0000256" key="3">
    <source>
        <dbReference type="ARBA" id="ARBA00021330"/>
    </source>
</evidence>
<keyword evidence="9" id="KW-0694">RNA-binding</keyword>
<proteinExistence type="inferred from homology"/>
<keyword evidence="4" id="KW-0489">Methyltransferase</keyword>
<keyword evidence="15" id="KW-1185">Reference proteome</keyword>
<dbReference type="Pfam" id="PF00293">
    <property type="entry name" value="NUDIX"/>
    <property type="match status" value="1"/>
</dbReference>
<dbReference type="EC" id="2.1.1.386" evidence="11"/>
<evidence type="ECO:0000256" key="7">
    <source>
        <dbReference type="ARBA" id="ARBA00022723"/>
    </source>
</evidence>
<dbReference type="Gene3D" id="3.40.50.150">
    <property type="entry name" value="Vaccinia Virus protein VP39"/>
    <property type="match status" value="1"/>
</dbReference>
<comment type="cofactor">
    <cofactor evidence="1">
        <name>Mg(2+)</name>
        <dbReference type="ChEBI" id="CHEBI:18420"/>
    </cofactor>
</comment>
<accession>L8WW21</accession>
<dbReference type="OrthoDB" id="2154311at2759"/>
<dbReference type="AlphaFoldDB" id="L8WW21"/>
<dbReference type="Proteomes" id="UP000011668">
    <property type="component" value="Unassembled WGS sequence"/>
</dbReference>
<feature type="domain" description="Nudix hydrolase" evidence="13">
    <location>
        <begin position="9"/>
        <end position="137"/>
    </location>
</feature>
<dbReference type="CDD" id="cd04666">
    <property type="entry name" value="NUDIX_DIPP2_like_Nudt4"/>
    <property type="match status" value="1"/>
</dbReference>
<keyword evidence="7" id="KW-0479">Metal-binding</keyword>
<dbReference type="SUPFAM" id="SSF55811">
    <property type="entry name" value="Nudix"/>
    <property type="match status" value="1"/>
</dbReference>
<evidence type="ECO:0000256" key="12">
    <source>
        <dbReference type="ARBA" id="ARBA00048418"/>
    </source>
</evidence>
<comment type="catalytic activity">
    <reaction evidence="12">
        <text>small RNA 3'-end nucleotide + S-adenosyl-L-methionine = small RNA 3'-end 2'-O-methylnucleotide + S-adenosyl-L-homocysteine + H(+)</text>
        <dbReference type="Rhea" id="RHEA:37887"/>
        <dbReference type="Rhea" id="RHEA-COMP:10415"/>
        <dbReference type="Rhea" id="RHEA-COMP:10416"/>
        <dbReference type="ChEBI" id="CHEBI:15378"/>
        <dbReference type="ChEBI" id="CHEBI:57856"/>
        <dbReference type="ChEBI" id="CHEBI:59789"/>
        <dbReference type="ChEBI" id="CHEBI:74896"/>
        <dbReference type="ChEBI" id="CHEBI:74898"/>
        <dbReference type="EC" id="2.1.1.386"/>
    </reaction>
</comment>
<dbReference type="PROSITE" id="PS51462">
    <property type="entry name" value="NUDIX"/>
    <property type="match status" value="1"/>
</dbReference>
<dbReference type="SUPFAM" id="SSF53335">
    <property type="entry name" value="S-adenosyl-L-methionine-dependent methyltransferases"/>
    <property type="match status" value="1"/>
</dbReference>
<dbReference type="InterPro" id="IPR026610">
    <property type="entry name" value="Hen1"/>
</dbReference>
<evidence type="ECO:0000259" key="13">
    <source>
        <dbReference type="PROSITE" id="PS51462"/>
    </source>
</evidence>
<protein>
    <recommendedName>
        <fullName evidence="3">Small RNA 2'-O-methyltransferase</fullName>
        <ecNumber evidence="11">2.1.1.386</ecNumber>
    </recommendedName>
</protein>
<evidence type="ECO:0000256" key="10">
    <source>
        <dbReference type="ARBA" id="ARBA00023158"/>
    </source>
</evidence>
<evidence type="ECO:0000256" key="6">
    <source>
        <dbReference type="ARBA" id="ARBA00022691"/>
    </source>
</evidence>
<evidence type="ECO:0000256" key="11">
    <source>
        <dbReference type="ARBA" id="ARBA00035025"/>
    </source>
</evidence>
<evidence type="ECO:0000313" key="15">
    <source>
        <dbReference type="Proteomes" id="UP000011668"/>
    </source>
</evidence>
<keyword evidence="6" id="KW-0949">S-adenosyl-L-methionine</keyword>
<dbReference type="EMBL" id="AFRT01001222">
    <property type="protein sequence ID" value="ELU41022.1"/>
    <property type="molecule type" value="Genomic_DNA"/>
</dbReference>
<comment type="similarity">
    <text evidence="2">Belongs to the methyltransferase superfamily. HEN1 family.</text>
</comment>
<dbReference type="Gene3D" id="3.90.79.10">
    <property type="entry name" value="Nucleoside Triphosphate Pyrophosphohydrolase"/>
    <property type="match status" value="1"/>
</dbReference>
<dbReference type="GO" id="GO:0005634">
    <property type="term" value="C:nucleus"/>
    <property type="evidence" value="ECO:0007669"/>
    <property type="project" value="TreeGrafter"/>
</dbReference>
<evidence type="ECO:0000256" key="5">
    <source>
        <dbReference type="ARBA" id="ARBA00022679"/>
    </source>
</evidence>
<dbReference type="GO" id="GO:0030422">
    <property type="term" value="P:siRNA processing"/>
    <property type="evidence" value="ECO:0007669"/>
    <property type="project" value="TreeGrafter"/>
</dbReference>
<dbReference type="PANTHER" id="PTHR21404:SF3">
    <property type="entry name" value="SMALL RNA 2'-O-METHYLTRANSFERASE"/>
    <property type="match status" value="1"/>
</dbReference>
<reference evidence="14 15" key="1">
    <citation type="journal article" date="2013" name="Nat. Commun.">
        <title>The evolution and pathogenic mechanisms of the rice sheath blight pathogen.</title>
        <authorList>
            <person name="Zheng A."/>
            <person name="Lin R."/>
            <person name="Xu L."/>
            <person name="Qin P."/>
            <person name="Tang C."/>
            <person name="Ai P."/>
            <person name="Zhang D."/>
            <person name="Liu Y."/>
            <person name="Sun Z."/>
            <person name="Feng H."/>
            <person name="Wang Y."/>
            <person name="Chen Y."/>
            <person name="Liang X."/>
            <person name="Fu R."/>
            <person name="Li Q."/>
            <person name="Zhang J."/>
            <person name="Yu X."/>
            <person name="Xie Z."/>
            <person name="Ding L."/>
            <person name="Guan P."/>
            <person name="Tang J."/>
            <person name="Liang Y."/>
            <person name="Wang S."/>
            <person name="Deng Q."/>
            <person name="Li S."/>
            <person name="Zhu J."/>
            <person name="Wang L."/>
            <person name="Liu H."/>
            <person name="Li P."/>
        </authorList>
    </citation>
    <scope>NUCLEOTIDE SEQUENCE [LARGE SCALE GENOMIC DNA]</scope>
    <source>
        <strain evidence="15">AG-1 IA</strain>
    </source>
</reference>
<sequence length="714" mass="79554">MGRADVARPRTVCCAIPIARAAGKVLLITSRKRPHQWSSVPKGGWETTDPTLEAAACREAFEEGHSLLPGVQGKITRAVTSIPGPTAHYHFFELDVAGLADQWDEAAERRREWVDFPEALRRVTWKPELKIAGGTRVDTDMFAELHQNRFALVLIGLCATPLPMLIHDTRLAHVFVTRPLHFSNEMTWLQSLGTVCYDIARSATLPCTFQRNGRNSPDGVSVVDEVHAPLVSRETALDSRNASSASCTLGQYRAHLTYRPITLSQVLDIGCGEGSLLGVLCKSASGVPNDSSLEPGRDLDLTRVSALDIDPDVIQEAAHAAIDERKPHYLAPWGSGEDGWYIRWAQLEVAVWLGRLQDINPTFYEFDAIVSTEVIEHVPEDVLPAFSDVLLGTYLPRLLLLTTPNYTFNARFHPPGVPRKGFLDPTGQTTRVFRHDDHKREWTVDEFDTWCRQAAEKHGYDYTLGGVGVPTERDPYNRDLGYASQTALFIRRDVHIPTLDRLSLDDSQSAHQLIAERTFPSDSRAGHPMPNSEIRSALVYLMNMRGEGELTFSELWSELAMPSGGSMGALENALMEQGETTEGDTVGQWSIAPPRNANAYTDPKWDRVVVWKEFQLGHLRNEDQDTGYGDEEYDEEGYEYGGEEEYEGDGDHHWEVTNSMRDPIPDGWTMPVTVNAEWNADPNDPASVWGEATVDEAAATIWGTSEPKEPASRH</sequence>
<organism evidence="14 15">
    <name type="scientific">Thanatephorus cucumeris (strain AG1-IA)</name>
    <name type="common">Rice sheath blight fungus</name>
    <name type="synonym">Rhizoctonia solani</name>
    <dbReference type="NCBI Taxonomy" id="983506"/>
    <lineage>
        <taxon>Eukaryota</taxon>
        <taxon>Fungi</taxon>
        <taxon>Dikarya</taxon>
        <taxon>Basidiomycota</taxon>
        <taxon>Agaricomycotina</taxon>
        <taxon>Agaricomycetes</taxon>
        <taxon>Cantharellales</taxon>
        <taxon>Ceratobasidiaceae</taxon>
        <taxon>Rhizoctonia</taxon>
        <taxon>Rhizoctonia solani AG-1</taxon>
    </lineage>
</organism>
<dbReference type="InterPro" id="IPR047198">
    <property type="entry name" value="DDP-like_NUDIX"/>
</dbReference>
<evidence type="ECO:0000256" key="1">
    <source>
        <dbReference type="ARBA" id="ARBA00001946"/>
    </source>
</evidence>
<dbReference type="GO" id="GO:0046872">
    <property type="term" value="F:metal ion binding"/>
    <property type="evidence" value="ECO:0007669"/>
    <property type="project" value="UniProtKB-KW"/>
</dbReference>
<evidence type="ECO:0000256" key="2">
    <source>
        <dbReference type="ARBA" id="ARBA00009026"/>
    </source>
</evidence>
<dbReference type="InterPro" id="IPR000086">
    <property type="entry name" value="NUDIX_hydrolase_dom"/>
</dbReference>
<keyword evidence="5" id="KW-0808">Transferase</keyword>
<comment type="caution">
    <text evidence="14">The sequence shown here is derived from an EMBL/GenBank/DDBJ whole genome shotgun (WGS) entry which is preliminary data.</text>
</comment>